<dbReference type="Gene3D" id="3.20.10.10">
    <property type="entry name" value="D-amino Acid Aminotransferase, subunit A, domain 2"/>
    <property type="match status" value="1"/>
</dbReference>
<dbReference type="InParanoid" id="A0A423Q201"/>
<evidence type="ECO:0000256" key="10">
    <source>
        <dbReference type="NCBIfam" id="TIGR03461"/>
    </source>
</evidence>
<dbReference type="GO" id="GO:0030170">
    <property type="term" value="F:pyridoxal phosphate binding"/>
    <property type="evidence" value="ECO:0007669"/>
    <property type="project" value="InterPro"/>
</dbReference>
<proteinExistence type="inferred from homology"/>
<comment type="cofactor">
    <cofactor evidence="1">
        <name>pyridoxal 5'-phosphate</name>
        <dbReference type="ChEBI" id="CHEBI:597326"/>
    </cofactor>
</comment>
<dbReference type="GO" id="GO:0008153">
    <property type="term" value="P:4-aminobenzoate biosynthetic process"/>
    <property type="evidence" value="ECO:0007669"/>
    <property type="project" value="UniProtKB-UniRule"/>
</dbReference>
<keyword evidence="5" id="KW-0289">Folate biosynthesis</keyword>
<dbReference type="GO" id="GO:0008696">
    <property type="term" value="F:4-amino-4-deoxychorismate lyase activity"/>
    <property type="evidence" value="ECO:0007669"/>
    <property type="project" value="UniProtKB-UniRule"/>
</dbReference>
<evidence type="ECO:0000256" key="4">
    <source>
        <dbReference type="ARBA" id="ARBA00022898"/>
    </source>
</evidence>
<dbReference type="InterPro" id="IPR043132">
    <property type="entry name" value="BCAT-like_C"/>
</dbReference>
<dbReference type="InterPro" id="IPR043131">
    <property type="entry name" value="BCAT-like_N"/>
</dbReference>
<keyword evidence="12" id="KW-1185">Reference proteome</keyword>
<evidence type="ECO:0000256" key="8">
    <source>
        <dbReference type="ARBA" id="ARBA00035676"/>
    </source>
</evidence>
<evidence type="ECO:0000256" key="3">
    <source>
        <dbReference type="ARBA" id="ARBA00011738"/>
    </source>
</evidence>
<dbReference type="SUPFAM" id="SSF56752">
    <property type="entry name" value="D-aminoacid aminotransferase-like PLP-dependent enzymes"/>
    <property type="match status" value="1"/>
</dbReference>
<dbReference type="InterPro" id="IPR050571">
    <property type="entry name" value="Class-IV_PLP-Dep_Aminotrnsfr"/>
</dbReference>
<organism evidence="11 12">
    <name type="scientific">Salinisphaera japonica YTM-1</name>
    <dbReference type="NCBI Taxonomy" id="1209778"/>
    <lineage>
        <taxon>Bacteria</taxon>
        <taxon>Pseudomonadati</taxon>
        <taxon>Pseudomonadota</taxon>
        <taxon>Gammaproteobacteria</taxon>
        <taxon>Salinisphaerales</taxon>
        <taxon>Salinisphaeraceae</taxon>
        <taxon>Salinisphaera</taxon>
    </lineage>
</organism>
<dbReference type="OrthoDB" id="9805628at2"/>
<dbReference type="Gene3D" id="3.30.470.10">
    <property type="match status" value="1"/>
</dbReference>
<dbReference type="PANTHER" id="PTHR42743:SF13">
    <property type="entry name" value="P-LOOP CONTAINING NUCLEOSIDE TRIPHOSPHATE HYDROLASE PROTEIN"/>
    <property type="match status" value="1"/>
</dbReference>
<dbReference type="NCBIfam" id="TIGR03461">
    <property type="entry name" value="pabC_Proteo"/>
    <property type="match status" value="1"/>
</dbReference>
<comment type="pathway">
    <text evidence="7">Cofactor biosynthesis; tetrahydrofolate biosynthesis; 4-aminobenzoate from chorismate: step 2/2.</text>
</comment>
<evidence type="ECO:0000256" key="5">
    <source>
        <dbReference type="ARBA" id="ARBA00022909"/>
    </source>
</evidence>
<dbReference type="InterPro" id="IPR036038">
    <property type="entry name" value="Aminotransferase-like"/>
</dbReference>
<dbReference type="InterPro" id="IPR017824">
    <property type="entry name" value="Aminodeoxychorismate_lyase_IV"/>
</dbReference>
<evidence type="ECO:0000313" key="12">
    <source>
        <dbReference type="Proteomes" id="UP000285310"/>
    </source>
</evidence>
<dbReference type="Proteomes" id="UP000285310">
    <property type="component" value="Unassembled WGS sequence"/>
</dbReference>
<dbReference type="PANTHER" id="PTHR42743">
    <property type="entry name" value="AMINO-ACID AMINOTRANSFERASE"/>
    <property type="match status" value="1"/>
</dbReference>
<dbReference type="GO" id="GO:0046656">
    <property type="term" value="P:folic acid biosynthetic process"/>
    <property type="evidence" value="ECO:0007669"/>
    <property type="project" value="UniProtKB-KW"/>
</dbReference>
<accession>A0A423Q201</accession>
<dbReference type="EMBL" id="AYKG01000001">
    <property type="protein sequence ID" value="ROO32682.1"/>
    <property type="molecule type" value="Genomic_DNA"/>
</dbReference>
<name>A0A423Q201_9GAMM</name>
<dbReference type="FunCoup" id="A0A423Q201">
    <property type="interactions" value="322"/>
</dbReference>
<evidence type="ECO:0000256" key="7">
    <source>
        <dbReference type="ARBA" id="ARBA00035633"/>
    </source>
</evidence>
<comment type="subunit">
    <text evidence="3">Homodimer.</text>
</comment>
<reference evidence="11 12" key="1">
    <citation type="submission" date="2013-10" db="EMBL/GenBank/DDBJ databases">
        <title>Salinisphaera japonica YTM-1 Genome Sequencing.</title>
        <authorList>
            <person name="Lai Q."/>
            <person name="Li C."/>
            <person name="Shao Z."/>
        </authorList>
    </citation>
    <scope>NUCLEOTIDE SEQUENCE [LARGE SCALE GENOMIC DNA]</scope>
    <source>
        <strain evidence="11 12">YTM-1</strain>
    </source>
</reference>
<evidence type="ECO:0000256" key="2">
    <source>
        <dbReference type="ARBA" id="ARBA00009320"/>
    </source>
</evidence>
<comment type="similarity">
    <text evidence="2">Belongs to the class-IV pyridoxal-phosphate-dependent aminotransferase family.</text>
</comment>
<dbReference type="EC" id="4.1.3.38" evidence="8 10"/>
<evidence type="ECO:0000313" key="11">
    <source>
        <dbReference type="EMBL" id="ROO32682.1"/>
    </source>
</evidence>
<dbReference type="InterPro" id="IPR001544">
    <property type="entry name" value="Aminotrans_IV"/>
</dbReference>
<protein>
    <recommendedName>
        <fullName evidence="8 10">Aminodeoxychorismate lyase</fullName>
        <ecNumber evidence="8 10">4.1.3.38</ecNumber>
    </recommendedName>
</protein>
<evidence type="ECO:0000256" key="1">
    <source>
        <dbReference type="ARBA" id="ARBA00001933"/>
    </source>
</evidence>
<evidence type="ECO:0000256" key="9">
    <source>
        <dbReference type="ARBA" id="ARBA00049529"/>
    </source>
</evidence>
<keyword evidence="4" id="KW-0663">Pyridoxal phosphate</keyword>
<keyword evidence="6 11" id="KW-0456">Lyase</keyword>
<comment type="caution">
    <text evidence="11">The sequence shown here is derived from an EMBL/GenBank/DDBJ whole genome shotgun (WGS) entry which is preliminary data.</text>
</comment>
<evidence type="ECO:0000256" key="6">
    <source>
        <dbReference type="ARBA" id="ARBA00023239"/>
    </source>
</evidence>
<dbReference type="RefSeq" id="WP_123656609.1">
    <property type="nucleotide sequence ID" value="NZ_AYKG01000001.1"/>
</dbReference>
<dbReference type="Pfam" id="PF01063">
    <property type="entry name" value="Aminotran_4"/>
    <property type="match status" value="1"/>
</dbReference>
<dbReference type="AlphaFoldDB" id="A0A423Q201"/>
<gene>
    <name evidence="11" type="ORF">SAJA_00035</name>
</gene>
<comment type="catalytic activity">
    <reaction evidence="9">
        <text>4-amino-4-deoxychorismate = 4-aminobenzoate + pyruvate + H(+)</text>
        <dbReference type="Rhea" id="RHEA:16201"/>
        <dbReference type="ChEBI" id="CHEBI:15361"/>
        <dbReference type="ChEBI" id="CHEBI:15378"/>
        <dbReference type="ChEBI" id="CHEBI:17836"/>
        <dbReference type="ChEBI" id="CHEBI:58406"/>
        <dbReference type="EC" id="4.1.3.38"/>
    </reaction>
</comment>
<sequence>MPEPRLRIDGQAQTFVAADDRGLAYGDGVFRTLAIDNGQVVARVFQYERLAHDCAALDIRGPSAAWLDAELGQLIEAGDTGVAKITVTRGSGGRGYTPPVPARPRVIIAFTPGMPTPPDTLALDIAATRLACQPLFAGVKHLNRLEQVWARREAGASAAPDLAMTDTQGRLVATTMRNLLFMDPAGLWHTPGLARCGIAGATRARLMQAAEQAGRPVVEVDIHAASIADFCAAIACNSIGGAIAVSRIGENRFEHSPAMARRAAAWLAATA</sequence>